<comment type="similarity">
    <text evidence="2">Belongs to the CDP-alcohol phosphatidyltransferase class-I family.</text>
</comment>
<dbReference type="InterPro" id="IPR000462">
    <property type="entry name" value="CDP-OH_P_trans"/>
</dbReference>
<keyword evidence="3" id="KW-0472">Membrane</keyword>
<dbReference type="Pfam" id="PF01066">
    <property type="entry name" value="CDP-OH_P_transf"/>
    <property type="match status" value="1"/>
</dbReference>
<feature type="transmembrane region" description="Helical" evidence="3">
    <location>
        <begin position="50"/>
        <end position="67"/>
    </location>
</feature>
<evidence type="ECO:0000256" key="2">
    <source>
        <dbReference type="RuleBase" id="RU003750"/>
    </source>
</evidence>
<dbReference type="Proteomes" id="UP000663801">
    <property type="component" value="Unassembled WGS sequence"/>
</dbReference>
<dbReference type="GO" id="GO:0008654">
    <property type="term" value="P:phospholipid biosynthetic process"/>
    <property type="evidence" value="ECO:0007669"/>
    <property type="project" value="InterPro"/>
</dbReference>
<reference evidence="4" key="1">
    <citation type="submission" date="2021-01" db="EMBL/GenBank/DDBJ databases">
        <title>KCTC 19127 draft genome.</title>
        <authorList>
            <person name="An D."/>
        </authorList>
    </citation>
    <scope>NUCLEOTIDE SEQUENCE</scope>
    <source>
        <strain evidence="4">KCTC 19127</strain>
    </source>
</reference>
<evidence type="ECO:0000313" key="5">
    <source>
        <dbReference type="Proteomes" id="UP000663801"/>
    </source>
</evidence>
<evidence type="ECO:0000256" key="3">
    <source>
        <dbReference type="SAM" id="Phobius"/>
    </source>
</evidence>
<accession>A0A938YQ40</accession>
<feature type="transmembrane region" description="Helical" evidence="3">
    <location>
        <begin position="138"/>
        <end position="160"/>
    </location>
</feature>
<proteinExistence type="inferred from homology"/>
<dbReference type="GO" id="GO:0016020">
    <property type="term" value="C:membrane"/>
    <property type="evidence" value="ECO:0007669"/>
    <property type="project" value="InterPro"/>
</dbReference>
<feature type="transmembrane region" description="Helical" evidence="3">
    <location>
        <begin position="214"/>
        <end position="234"/>
    </location>
</feature>
<evidence type="ECO:0000313" key="4">
    <source>
        <dbReference type="EMBL" id="MBM9477319.1"/>
    </source>
</evidence>
<name>A0A938YQ40_9ACTN</name>
<keyword evidence="3" id="KW-1133">Transmembrane helix</keyword>
<feature type="transmembrane region" description="Helical" evidence="3">
    <location>
        <begin position="188"/>
        <end position="208"/>
    </location>
</feature>
<keyword evidence="3" id="KW-0812">Transmembrane</keyword>
<dbReference type="GO" id="GO:0016780">
    <property type="term" value="F:phosphotransferase activity, for other substituted phosphate groups"/>
    <property type="evidence" value="ECO:0007669"/>
    <property type="project" value="InterPro"/>
</dbReference>
<dbReference type="Gene3D" id="1.20.120.1760">
    <property type="match status" value="1"/>
</dbReference>
<dbReference type="AlphaFoldDB" id="A0A938YQ40"/>
<evidence type="ECO:0000256" key="1">
    <source>
        <dbReference type="ARBA" id="ARBA00022679"/>
    </source>
</evidence>
<dbReference type="EMBL" id="JAERWL010000010">
    <property type="protein sequence ID" value="MBM9477319.1"/>
    <property type="molecule type" value="Genomic_DNA"/>
</dbReference>
<keyword evidence="5" id="KW-1185">Reference proteome</keyword>
<dbReference type="PROSITE" id="PS00379">
    <property type="entry name" value="CDP_ALCOHOL_P_TRANSF"/>
    <property type="match status" value="1"/>
</dbReference>
<organism evidence="4 5">
    <name type="scientific">Nakamurella flavida</name>
    <dbReference type="NCBI Taxonomy" id="363630"/>
    <lineage>
        <taxon>Bacteria</taxon>
        <taxon>Bacillati</taxon>
        <taxon>Actinomycetota</taxon>
        <taxon>Actinomycetes</taxon>
        <taxon>Nakamurellales</taxon>
        <taxon>Nakamurellaceae</taxon>
        <taxon>Nakamurella</taxon>
    </lineage>
</organism>
<comment type="caution">
    <text evidence="4">The sequence shown here is derived from an EMBL/GenBank/DDBJ whole genome shotgun (WGS) entry which is preliminary data.</text>
</comment>
<dbReference type="InterPro" id="IPR043130">
    <property type="entry name" value="CDP-OH_PTrfase_TM_dom"/>
</dbReference>
<dbReference type="RefSeq" id="WP_205257438.1">
    <property type="nucleotide sequence ID" value="NZ_BAAAPV010000001.1"/>
</dbReference>
<protein>
    <submittedName>
        <fullName evidence="4">CDP-alcohol phosphatidyltransferase family protein</fullName>
    </submittedName>
</protein>
<keyword evidence="1 2" id="KW-0808">Transferase</keyword>
<dbReference type="InterPro" id="IPR048254">
    <property type="entry name" value="CDP_ALCOHOL_P_TRANSF_CS"/>
</dbReference>
<sequence length="246" mass="26583">MSRHSEAVARLSAAQKPGRGAPPYSRWINRRLGRQFAAAAYLRGMTPNQVTLTSAAFTFTGVACIALISPRWWLGLLVGLLLVIGYALDAADGQLARLQGGGSIAGEWLDHVVDATKNCLLHTAVLISFYRFTDLPRWTLLIPLGYQAVSCVFFFTFILVEKLRKGAGRGIHRGAAEGATGRGLAQTFLAAPTDYGVLCVCFLIFGWVSGFAVLYSLMFAANLAVLSVALLRWWKEMNTLSPAAGA</sequence>
<gene>
    <name evidence="4" type="ORF">JL107_12770</name>
</gene>